<protein>
    <recommendedName>
        <fullName evidence="1">DUF7791 domain-containing protein</fullName>
    </recommendedName>
</protein>
<evidence type="ECO:0000313" key="2">
    <source>
        <dbReference type="EMBL" id="KZM23667.1"/>
    </source>
</evidence>
<organism evidence="2 3">
    <name type="scientific">Didymella rabiei</name>
    <name type="common">Chickpea ascochyta blight fungus</name>
    <name type="synonym">Mycosphaerella rabiei</name>
    <dbReference type="NCBI Taxonomy" id="5454"/>
    <lineage>
        <taxon>Eukaryota</taxon>
        <taxon>Fungi</taxon>
        <taxon>Dikarya</taxon>
        <taxon>Ascomycota</taxon>
        <taxon>Pezizomycotina</taxon>
        <taxon>Dothideomycetes</taxon>
        <taxon>Pleosporomycetidae</taxon>
        <taxon>Pleosporales</taxon>
        <taxon>Pleosporineae</taxon>
        <taxon>Didymellaceae</taxon>
        <taxon>Ascochyta</taxon>
    </lineage>
</organism>
<dbReference type="InterPro" id="IPR056693">
    <property type="entry name" value="DUF7791"/>
</dbReference>
<dbReference type="AlphaFoldDB" id="A0A163EF96"/>
<comment type="caution">
    <text evidence="2">The sequence shown here is derived from an EMBL/GenBank/DDBJ whole genome shotgun (WGS) entry which is preliminary data.</text>
</comment>
<evidence type="ECO:0000259" key="1">
    <source>
        <dbReference type="Pfam" id="PF25053"/>
    </source>
</evidence>
<dbReference type="Proteomes" id="UP000076837">
    <property type="component" value="Unassembled WGS sequence"/>
</dbReference>
<dbReference type="EMBL" id="JYNV01000187">
    <property type="protein sequence ID" value="KZM23667.1"/>
    <property type="molecule type" value="Genomic_DNA"/>
</dbReference>
<name>A0A163EF96_DIDRA</name>
<keyword evidence="3" id="KW-1185">Reference proteome</keyword>
<accession>A0A163EF96</accession>
<dbReference type="Pfam" id="PF25053">
    <property type="entry name" value="DUF7791"/>
    <property type="match status" value="1"/>
</dbReference>
<reference evidence="2 3" key="1">
    <citation type="journal article" date="2016" name="Sci. Rep.">
        <title>Draft genome sequencing and secretome analysis of fungal phytopathogen Ascochyta rabiei provides insight into the necrotrophic effector repertoire.</title>
        <authorList>
            <person name="Verma S."/>
            <person name="Gazara R.K."/>
            <person name="Nizam S."/>
            <person name="Parween S."/>
            <person name="Chattopadhyay D."/>
            <person name="Verma P.K."/>
        </authorList>
    </citation>
    <scope>NUCLEOTIDE SEQUENCE [LARGE SCALE GENOMIC DNA]</scope>
    <source>
        <strain evidence="2 3">ArDII</strain>
    </source>
</reference>
<dbReference type="OrthoDB" id="443402at2759"/>
<evidence type="ECO:0000313" key="3">
    <source>
        <dbReference type="Proteomes" id="UP000076837"/>
    </source>
</evidence>
<sequence>MRVPRAYSKADTHSIQEPANVEVNFLHRTVRGYLERADIWQKMCATTPSLFSCHVRLCNCFIVRLKRQDQLSDSFLDWCQAIINGTENAIRETKNDVVFRAKLLVSLDEVYADLMNAATFESSTPALVDFVNGLGTDLINVAVRCDMYGYPVNIFQSWPRDLQSRVKSHCLFLAVNIKYEDNPLRDEPSIRAEASPRSVHFLLESGADLNLIVPEFEINDARHLMREYSTGSAWNQLLERATDYSDECDERRDGNLRHSRGVCSFFGTDLGSRVLTQYLRETANDASERVDKAEEREVLETNEPLLLLALQ</sequence>
<proteinExistence type="predicted"/>
<gene>
    <name evidence="2" type="ORF">ST47_g5148</name>
</gene>
<feature type="domain" description="DUF7791" evidence="1">
    <location>
        <begin position="11"/>
        <end position="73"/>
    </location>
</feature>